<proteinExistence type="predicted"/>
<protein>
    <recommendedName>
        <fullName evidence="3">DUF1206 domain-containing protein</fullName>
    </recommendedName>
</protein>
<feature type="transmembrane region" description="Helical" evidence="2">
    <location>
        <begin position="84"/>
        <end position="103"/>
    </location>
</feature>
<dbReference type="Proteomes" id="UP000642819">
    <property type="component" value="Unassembled WGS sequence"/>
</dbReference>
<organism evidence="4 5">
    <name type="scientific">Zhihengliuella salsuginis</name>
    <dbReference type="NCBI Taxonomy" id="578222"/>
    <lineage>
        <taxon>Bacteria</taxon>
        <taxon>Bacillati</taxon>
        <taxon>Actinomycetota</taxon>
        <taxon>Actinomycetes</taxon>
        <taxon>Micrococcales</taxon>
        <taxon>Micrococcaceae</taxon>
        <taxon>Zhihengliuella</taxon>
    </lineage>
</organism>
<feature type="transmembrane region" description="Helical" evidence="2">
    <location>
        <begin position="123"/>
        <end position="141"/>
    </location>
</feature>
<keyword evidence="2" id="KW-0812">Transmembrane</keyword>
<feature type="region of interest" description="Disordered" evidence="1">
    <location>
        <begin position="281"/>
        <end position="364"/>
    </location>
</feature>
<sequence length="364" mass="37939">MRLRMNRTSQRPDPAAPEPALRIYAVAMTGTGAPHRDDRGRSKREELADQAEQLAGAVRDSKPVDAARAAAHDGRFAAVARSGYATSGALHAILGWLTAVVALGGSASADHSGALQAVASQPFGTVPLVLAGAACALLGLWQLGRTLFGRSRVLARLKFASTTAAYLTIAVTILRYAFGERSSSSQSTQSISAELMKNPAGSVLLVATGLVILGVAGYHVYKGVSRRFLKDLHPLPSGSVRVVVTVLGVAGYAAKGLVLASSACCSWSRPSRMIRTIPADSTVRSRPCGTSRSGRGGCSDSRWDSCSTARTRRPGPASTRWSDSGRPERATLPRVLRGAVAGGEAQSTRPARVQPGGLQSGAQT</sequence>
<evidence type="ECO:0000313" key="5">
    <source>
        <dbReference type="Proteomes" id="UP000642819"/>
    </source>
</evidence>
<keyword evidence="2" id="KW-0472">Membrane</keyword>
<keyword evidence="2" id="KW-1133">Transmembrane helix</keyword>
<comment type="caution">
    <text evidence="4">The sequence shown here is derived from an EMBL/GenBank/DDBJ whole genome shotgun (WGS) entry which is preliminary data.</text>
</comment>
<dbReference type="EMBL" id="BMXK01000001">
    <property type="protein sequence ID" value="GHC99737.1"/>
    <property type="molecule type" value="Genomic_DNA"/>
</dbReference>
<evidence type="ECO:0000259" key="3">
    <source>
        <dbReference type="Pfam" id="PF06724"/>
    </source>
</evidence>
<accession>A0ABQ3GBI5</accession>
<feature type="transmembrane region" description="Helical" evidence="2">
    <location>
        <begin position="153"/>
        <end position="178"/>
    </location>
</feature>
<reference evidence="5" key="1">
    <citation type="journal article" date="2019" name="Int. J. Syst. Evol. Microbiol.">
        <title>The Global Catalogue of Microorganisms (GCM) 10K type strain sequencing project: providing services to taxonomists for standard genome sequencing and annotation.</title>
        <authorList>
            <consortium name="The Broad Institute Genomics Platform"/>
            <consortium name="The Broad Institute Genome Sequencing Center for Infectious Disease"/>
            <person name="Wu L."/>
            <person name="Ma J."/>
        </authorList>
    </citation>
    <scope>NUCLEOTIDE SEQUENCE [LARGE SCALE GENOMIC DNA]</scope>
    <source>
        <strain evidence="5">KCTC 19466</strain>
    </source>
</reference>
<dbReference type="InterPro" id="IPR009597">
    <property type="entry name" value="DUF1206"/>
</dbReference>
<dbReference type="Pfam" id="PF06724">
    <property type="entry name" value="DUF1206"/>
    <property type="match status" value="2"/>
</dbReference>
<gene>
    <name evidence="4" type="ORF">GCM10008096_02200</name>
</gene>
<feature type="domain" description="DUF1206" evidence="3">
    <location>
        <begin position="159"/>
        <end position="226"/>
    </location>
</feature>
<name>A0ABQ3GBI5_9MICC</name>
<keyword evidence="5" id="KW-1185">Reference proteome</keyword>
<evidence type="ECO:0000313" key="4">
    <source>
        <dbReference type="EMBL" id="GHC99737.1"/>
    </source>
</evidence>
<feature type="transmembrane region" description="Helical" evidence="2">
    <location>
        <begin position="198"/>
        <end position="221"/>
    </location>
</feature>
<evidence type="ECO:0000256" key="1">
    <source>
        <dbReference type="SAM" id="MobiDB-lite"/>
    </source>
</evidence>
<feature type="compositionally biased region" description="Low complexity" evidence="1">
    <location>
        <begin position="284"/>
        <end position="293"/>
    </location>
</feature>
<feature type="domain" description="DUF1206" evidence="3">
    <location>
        <begin position="83"/>
        <end position="146"/>
    </location>
</feature>
<evidence type="ECO:0000256" key="2">
    <source>
        <dbReference type="SAM" id="Phobius"/>
    </source>
</evidence>